<dbReference type="CDD" id="cd20264">
    <property type="entry name" value="Complex1_LYR_LYRM4"/>
    <property type="match status" value="1"/>
</dbReference>
<comment type="caution">
    <text evidence="3">The sequence shown here is derived from an EMBL/GenBank/DDBJ whole genome shotgun (WGS) entry which is preliminary data.</text>
</comment>
<dbReference type="GO" id="GO:0016226">
    <property type="term" value="P:iron-sulfur cluster assembly"/>
    <property type="evidence" value="ECO:0007669"/>
    <property type="project" value="InterPro"/>
</dbReference>
<dbReference type="EMBL" id="ONZQ02000003">
    <property type="protein sequence ID" value="SPO00047.1"/>
    <property type="molecule type" value="Genomic_DNA"/>
</dbReference>
<dbReference type="AlphaFoldDB" id="A0AAE8MV79"/>
<dbReference type="InterPro" id="IPR045297">
    <property type="entry name" value="Complex1_LYR_LYRM4"/>
</dbReference>
<proteinExistence type="inferred from homology"/>
<comment type="similarity">
    <text evidence="1">Belongs to the complex I LYR family.</text>
</comment>
<organism evidence="3 4">
    <name type="scientific">Cephalotrichum gorgonifer</name>
    <dbReference type="NCBI Taxonomy" id="2041049"/>
    <lineage>
        <taxon>Eukaryota</taxon>
        <taxon>Fungi</taxon>
        <taxon>Dikarya</taxon>
        <taxon>Ascomycota</taxon>
        <taxon>Pezizomycotina</taxon>
        <taxon>Sordariomycetes</taxon>
        <taxon>Hypocreomycetidae</taxon>
        <taxon>Microascales</taxon>
        <taxon>Microascaceae</taxon>
        <taxon>Cephalotrichum</taxon>
    </lineage>
</organism>
<feature type="domain" description="Complex 1 LYR protein" evidence="2">
    <location>
        <begin position="14"/>
        <end position="71"/>
    </location>
</feature>
<dbReference type="PANTHER" id="PTHR13166">
    <property type="entry name" value="PROTEIN C6ORF149"/>
    <property type="match status" value="1"/>
</dbReference>
<evidence type="ECO:0000313" key="3">
    <source>
        <dbReference type="EMBL" id="SPO00047.1"/>
    </source>
</evidence>
<sequence>MSVGSALKGDAAPQVRSLYRQLLRNGGAFTSYNFREYARRRTRDAFREHANERDPARVQEFLAKGKKELEVLKRQATISRFYSFDKLVVEKNGKQAKLKPHGTTTV</sequence>
<reference evidence="3" key="1">
    <citation type="submission" date="2018-03" db="EMBL/GenBank/DDBJ databases">
        <authorList>
            <person name="Guldener U."/>
        </authorList>
    </citation>
    <scope>NUCLEOTIDE SEQUENCE</scope>
</reference>
<dbReference type="InterPro" id="IPR051522">
    <property type="entry name" value="ISC_assembly_LYR"/>
</dbReference>
<name>A0AAE8MV79_9PEZI</name>
<dbReference type="GO" id="GO:0005739">
    <property type="term" value="C:mitochondrion"/>
    <property type="evidence" value="ECO:0007669"/>
    <property type="project" value="TreeGrafter"/>
</dbReference>
<keyword evidence="4" id="KW-1185">Reference proteome</keyword>
<evidence type="ECO:0000256" key="1">
    <source>
        <dbReference type="ARBA" id="ARBA00009508"/>
    </source>
</evidence>
<evidence type="ECO:0000259" key="2">
    <source>
        <dbReference type="Pfam" id="PF05347"/>
    </source>
</evidence>
<accession>A0AAE8MV79</accession>
<dbReference type="GO" id="GO:1990221">
    <property type="term" value="C:L-cysteine desulfurase complex"/>
    <property type="evidence" value="ECO:0007669"/>
    <property type="project" value="TreeGrafter"/>
</dbReference>
<dbReference type="PANTHER" id="PTHR13166:SF7">
    <property type="entry name" value="LYR MOTIF-CONTAINING PROTEIN 4"/>
    <property type="match status" value="1"/>
</dbReference>
<dbReference type="Pfam" id="PF05347">
    <property type="entry name" value="Complex1_LYR"/>
    <property type="match status" value="1"/>
</dbReference>
<evidence type="ECO:0000313" key="4">
    <source>
        <dbReference type="Proteomes" id="UP001187682"/>
    </source>
</evidence>
<gene>
    <name evidence="3" type="ORF">DNG_02899</name>
</gene>
<dbReference type="InterPro" id="IPR008011">
    <property type="entry name" value="Complex1_LYR_dom"/>
</dbReference>
<protein>
    <submittedName>
        <fullName evidence="3">Related to ISD11 Iron-Sulfur protein biogenesis, Desulfurase-interacting protein</fullName>
    </submittedName>
</protein>
<dbReference type="Proteomes" id="UP001187682">
    <property type="component" value="Unassembled WGS sequence"/>
</dbReference>